<comment type="cofactor">
    <cofactor evidence="6">
        <name>a divalent metal cation</name>
        <dbReference type="ChEBI" id="CHEBI:60240"/>
    </cofactor>
    <text evidence="6">Binds 2 divalent metal cations per subunit. Site 1 may preferentially bind zinc ions, while site 2 has a preference for magnesium and/or manganese ions.</text>
</comment>
<keyword evidence="8" id="KW-0472">Membrane</keyword>
<feature type="binding site" evidence="5">
    <location>
        <position position="833"/>
    </location>
    <ligand>
        <name>Zn(2+)</name>
        <dbReference type="ChEBI" id="CHEBI:29105"/>
        <label>1</label>
    </ligand>
</feature>
<feature type="active site" description="Proton donor" evidence="3">
    <location>
        <position position="829"/>
    </location>
</feature>
<feature type="binding site" evidence="5">
    <location>
        <position position="870"/>
    </location>
    <ligand>
        <name>Zn(2+)</name>
        <dbReference type="ChEBI" id="CHEBI:29105"/>
        <label>1</label>
    </ligand>
</feature>
<dbReference type="Gene3D" id="1.10.1300.10">
    <property type="entry name" value="3'5'-cyclic nucleotide phosphodiesterase, catalytic domain"/>
    <property type="match status" value="1"/>
</dbReference>
<keyword evidence="1 5" id="KW-0479">Metal-binding</keyword>
<dbReference type="EMBL" id="NWUJ01000003">
    <property type="protein sequence ID" value="PFH36394.1"/>
    <property type="molecule type" value="Genomic_DNA"/>
</dbReference>
<feature type="binding site" evidence="4">
    <location>
        <position position="870"/>
    </location>
    <ligand>
        <name>AMP</name>
        <dbReference type="ChEBI" id="CHEBI:456215"/>
    </ligand>
</feature>
<dbReference type="GO" id="GO:0046872">
    <property type="term" value="F:metal ion binding"/>
    <property type="evidence" value="ECO:0007669"/>
    <property type="project" value="UniProtKB-KW"/>
</dbReference>
<keyword evidence="8" id="KW-0812">Transmembrane</keyword>
<dbReference type="InterPro" id="IPR023088">
    <property type="entry name" value="PDEase"/>
</dbReference>
<feature type="compositionally biased region" description="Low complexity" evidence="7">
    <location>
        <begin position="1261"/>
        <end position="1274"/>
    </location>
</feature>
<keyword evidence="11" id="KW-1185">Reference proteome</keyword>
<feature type="domain" description="PDEase" evidence="9">
    <location>
        <begin position="747"/>
        <end position="1079"/>
    </location>
</feature>
<keyword evidence="2 6" id="KW-0378">Hydrolase</keyword>
<dbReference type="InterPro" id="IPR036971">
    <property type="entry name" value="PDEase_catalytic_dom_sf"/>
</dbReference>
<dbReference type="GO" id="GO:0007165">
    <property type="term" value="P:signal transduction"/>
    <property type="evidence" value="ECO:0007669"/>
    <property type="project" value="InterPro"/>
</dbReference>
<dbReference type="RefSeq" id="XP_029220403.1">
    <property type="nucleotide sequence ID" value="XM_029363037.1"/>
</dbReference>
<evidence type="ECO:0000256" key="3">
    <source>
        <dbReference type="PIRSR" id="PIRSR623088-1"/>
    </source>
</evidence>
<feature type="region of interest" description="Disordered" evidence="7">
    <location>
        <begin position="723"/>
        <end position="743"/>
    </location>
</feature>
<feature type="transmembrane region" description="Helical" evidence="8">
    <location>
        <begin position="356"/>
        <end position="376"/>
    </location>
</feature>
<feature type="binding site" evidence="4">
    <location>
        <begin position="829"/>
        <end position="833"/>
    </location>
    <ligand>
        <name>AMP</name>
        <dbReference type="ChEBI" id="CHEBI:456215"/>
    </ligand>
</feature>
<feature type="region of interest" description="Disordered" evidence="7">
    <location>
        <begin position="208"/>
        <end position="256"/>
    </location>
</feature>
<evidence type="ECO:0000256" key="7">
    <source>
        <dbReference type="SAM" id="MobiDB-lite"/>
    </source>
</evidence>
<dbReference type="PROSITE" id="PS51845">
    <property type="entry name" value="PDEASE_I_2"/>
    <property type="match status" value="1"/>
</dbReference>
<gene>
    <name evidence="10" type="ORF">BESB_045860</name>
</gene>
<evidence type="ECO:0000256" key="1">
    <source>
        <dbReference type="ARBA" id="ARBA00022723"/>
    </source>
</evidence>
<dbReference type="Pfam" id="PF00233">
    <property type="entry name" value="PDEase_I"/>
    <property type="match status" value="1"/>
</dbReference>
<feature type="binding site" evidence="4">
    <location>
        <position position="981"/>
    </location>
    <ligand>
        <name>AMP</name>
        <dbReference type="ChEBI" id="CHEBI:456215"/>
    </ligand>
</feature>
<evidence type="ECO:0000256" key="6">
    <source>
        <dbReference type="RuleBase" id="RU363067"/>
    </source>
</evidence>
<evidence type="ECO:0000256" key="2">
    <source>
        <dbReference type="ARBA" id="ARBA00022801"/>
    </source>
</evidence>
<evidence type="ECO:0000256" key="4">
    <source>
        <dbReference type="PIRSR" id="PIRSR623088-2"/>
    </source>
</evidence>
<dbReference type="GO" id="GO:0004114">
    <property type="term" value="F:3',5'-cyclic-nucleotide phosphodiesterase activity"/>
    <property type="evidence" value="ECO:0007669"/>
    <property type="project" value="InterPro"/>
</dbReference>
<feature type="transmembrane region" description="Helical" evidence="8">
    <location>
        <begin position="468"/>
        <end position="489"/>
    </location>
</feature>
<dbReference type="EC" id="3.1.4.-" evidence="6"/>
<dbReference type="InterPro" id="IPR003607">
    <property type="entry name" value="HD/PDEase_dom"/>
</dbReference>
<dbReference type="PANTHER" id="PTHR11347">
    <property type="entry name" value="CYCLIC NUCLEOTIDE PHOSPHODIESTERASE"/>
    <property type="match status" value="1"/>
</dbReference>
<feature type="compositionally biased region" description="Pro residues" evidence="7">
    <location>
        <begin position="213"/>
        <end position="224"/>
    </location>
</feature>
<evidence type="ECO:0000313" key="11">
    <source>
        <dbReference type="Proteomes" id="UP000224006"/>
    </source>
</evidence>
<organism evidence="10 11">
    <name type="scientific">Besnoitia besnoiti</name>
    <name type="common">Apicomplexan protozoan</name>
    <dbReference type="NCBI Taxonomy" id="94643"/>
    <lineage>
        <taxon>Eukaryota</taxon>
        <taxon>Sar</taxon>
        <taxon>Alveolata</taxon>
        <taxon>Apicomplexa</taxon>
        <taxon>Conoidasida</taxon>
        <taxon>Coccidia</taxon>
        <taxon>Eucoccidiorida</taxon>
        <taxon>Eimeriorina</taxon>
        <taxon>Sarcocystidae</taxon>
        <taxon>Besnoitia</taxon>
    </lineage>
</organism>
<dbReference type="STRING" id="94643.A0A2A9MGW4"/>
<evidence type="ECO:0000313" key="10">
    <source>
        <dbReference type="EMBL" id="PFH36394.1"/>
    </source>
</evidence>
<dbReference type="VEuPathDB" id="ToxoDB:BESB_045860"/>
<evidence type="ECO:0000259" key="9">
    <source>
        <dbReference type="PROSITE" id="PS51845"/>
    </source>
</evidence>
<dbReference type="PRINTS" id="PR00387">
    <property type="entry name" value="PDIESTERASE1"/>
</dbReference>
<dbReference type="CDD" id="cd00077">
    <property type="entry name" value="HDc"/>
    <property type="match status" value="1"/>
</dbReference>
<feature type="transmembrane region" description="Helical" evidence="8">
    <location>
        <begin position="529"/>
        <end position="548"/>
    </location>
</feature>
<feature type="region of interest" description="Disordered" evidence="7">
    <location>
        <begin position="1223"/>
        <end position="1249"/>
    </location>
</feature>
<keyword evidence="8" id="KW-1133">Transmembrane helix</keyword>
<reference evidence="10 11" key="1">
    <citation type="submission" date="2017-09" db="EMBL/GenBank/DDBJ databases">
        <title>Genome sequencing of Besnoitia besnoiti strain Bb-Ger1.</title>
        <authorList>
            <person name="Schares G."/>
            <person name="Venepally P."/>
            <person name="Lorenzi H.A."/>
        </authorList>
    </citation>
    <scope>NUCLEOTIDE SEQUENCE [LARGE SCALE GENOMIC DNA]</scope>
    <source>
        <strain evidence="10 11">Bb-Ger1</strain>
    </source>
</reference>
<proteinExistence type="inferred from homology"/>
<feature type="binding site" evidence="4">
    <location>
        <position position="1033"/>
    </location>
    <ligand>
        <name>AMP</name>
        <dbReference type="ChEBI" id="CHEBI:456215"/>
    </ligand>
</feature>
<evidence type="ECO:0000256" key="5">
    <source>
        <dbReference type="PIRSR" id="PIRSR623088-3"/>
    </source>
</evidence>
<comment type="similarity">
    <text evidence="6">Belongs to the cyclic nucleotide phosphodiesterase family.</text>
</comment>
<evidence type="ECO:0000256" key="8">
    <source>
        <dbReference type="SAM" id="Phobius"/>
    </source>
</evidence>
<feature type="region of interest" description="Disordered" evidence="7">
    <location>
        <begin position="1261"/>
        <end position="1300"/>
    </location>
</feature>
<feature type="region of interest" description="Disordered" evidence="7">
    <location>
        <begin position="154"/>
        <end position="175"/>
    </location>
</feature>
<feature type="compositionally biased region" description="Low complexity" evidence="7">
    <location>
        <begin position="1156"/>
        <end position="1177"/>
    </location>
</feature>
<feature type="binding site" evidence="5">
    <location>
        <position position="870"/>
    </location>
    <ligand>
        <name>Zn(2+)</name>
        <dbReference type="ChEBI" id="CHEBI:29105"/>
        <label>2</label>
    </ligand>
</feature>
<dbReference type="OrthoDB" id="546632at2759"/>
<dbReference type="PROSITE" id="PS00126">
    <property type="entry name" value="PDEASE_I_1"/>
    <property type="match status" value="1"/>
</dbReference>
<name>A0A2A9MGW4_BESBE</name>
<dbReference type="KEGG" id="bbes:BESB_045860"/>
<feature type="binding site" evidence="5">
    <location>
        <position position="981"/>
    </location>
    <ligand>
        <name>Zn(2+)</name>
        <dbReference type="ChEBI" id="CHEBI:29105"/>
        <label>1</label>
    </ligand>
</feature>
<dbReference type="Proteomes" id="UP000224006">
    <property type="component" value="Chromosome III"/>
</dbReference>
<feature type="region of interest" description="Disordered" evidence="7">
    <location>
        <begin position="22"/>
        <end position="68"/>
    </location>
</feature>
<feature type="transmembrane region" description="Helical" evidence="8">
    <location>
        <begin position="501"/>
        <end position="523"/>
    </location>
</feature>
<dbReference type="GeneID" id="40309516"/>
<dbReference type="SMART" id="SM00471">
    <property type="entry name" value="HDc"/>
    <property type="match status" value="1"/>
</dbReference>
<dbReference type="InterPro" id="IPR023174">
    <property type="entry name" value="PDEase_CS"/>
</dbReference>
<feature type="transmembrane region" description="Helical" evidence="8">
    <location>
        <begin position="323"/>
        <end position="344"/>
    </location>
</feature>
<comment type="caution">
    <text evidence="10">The sequence shown here is derived from an EMBL/GenBank/DDBJ whole genome shotgun (WGS) entry which is preliminary data.</text>
</comment>
<dbReference type="InterPro" id="IPR002073">
    <property type="entry name" value="PDEase_catalytic_dom"/>
</dbReference>
<dbReference type="SUPFAM" id="SSF109604">
    <property type="entry name" value="HD-domain/PDEase-like"/>
    <property type="match status" value="1"/>
</dbReference>
<protein>
    <recommendedName>
        <fullName evidence="6">Phosphodiesterase</fullName>
        <ecNumber evidence="6">3.1.4.-</ecNumber>
    </recommendedName>
</protein>
<accession>A0A2A9MGW4</accession>
<sequence>MGRLRTAFTRVGGRMKTGVETQGLQDDRSVGAGSGAPYANRGSQRDSLAAAGLEPEADGPGGLTVRPPNEFGGRSAFISLATGVVMGEENCPRRRIVAADATRAEEEIPRVYPSRAMRGLESGLSLLAVSPSQAGEKRANLSTKFSTLENPVARRDTAGEPVGRLASRPPGAQNGDAALRVRSFSLDEEPDRTLSIKIRGVDEAELLGDAPAAPGPAAPAPPSPDAGRAASLDAPGARKGCPAGGEGRDEACTDEGASPGFHRGVGKLEALYIKLCKHPVYKFFSEEDRRYFDMAVTGIPCYFSSKNLERAYTFYSCPAPSNYLILFHIGWMLTMLLIYIVCVATRSQAASSRRMALPFVVAWVISSFSVFVVFLWKQTGGAAAERFNRREKALIKADEVGAVPMYEAFHWRPCFTEDFGAASIALTLIIPMILSSTVAACIGANPSIILDYPDAQARLVPVLLDTQYGLAGFLASQASLATIVLFTAVAITSSGIRLRKILYVAAAIMVCIMVFLICLVCAYEDRALIVPPIFVTYFVIPACLYCTMRLERLRRFLFFQRERARFGQDVGAEATGASGSATLVEELILLINEAGLKIRCARKKMKYKKCTDLVESEGMLIRCLMILTAGDDLFALRLDREGNEDEELRENLMDFIGARCVGDVPASRGLVSTGQLTLSVSAVSEDDDDLLGELAGKPSDAQEMTSFYAECPEDLWGIVDLRDSTETPPAGEGRDTASKKKSHSREANILFSHFPKFPTARLHVMLSSKVSIDWNLSMIEVDQQCKGWCLYCVGSDLLFCKVQGFECDRRTIQNFMQVAQMCYQPTIYHNHLHGAQVAHNTVWLARKLDLAYSLTAPDLVALIVAALCHDIGHQGRNNAYYVGARSPLSIIYNDQAVLENFHACLTFKILGRQECNLFGNLPPEEYQAVRNRMIDLILATDMKMHFETISKFRLRRNSPEFCRRNEEDVWMMLRMCIKGGDVSHGVLPWESHVSWSYRAASEFYEQGDLELRQGRTITPMFDRKKHADFPKGQEGFLKFIVIPLYEEIAAVDASNELQGRVLQNAFANTERWRQLQTSPEEFEEIDAKQQAVLSVLKDRLEWRLQKNFAPTQSILRAASHLSRPGSSGNGLHFLPVGADGAGGDGKHSHHQRGSNAAPGAGTAAPAASSDVPAAGKAAGEGDDGDASPVAQHKRDGSVFSVAVSAVKGTVHAVANKAVDVVTPGSGSAQKRAEKELAAAAPTPRAEDVPVMVPAPAEGRFAAAAPQETAPAGQETNPEQGPSGVSHDSGSKTLDFESRVS</sequence>
<feature type="region of interest" description="Disordered" evidence="7">
    <location>
        <begin position="1126"/>
        <end position="1191"/>
    </location>
</feature>
<feature type="binding site" evidence="5">
    <location>
        <position position="869"/>
    </location>
    <ligand>
        <name>Zn(2+)</name>
        <dbReference type="ChEBI" id="CHEBI:29105"/>
        <label>1</label>
    </ligand>
</feature>